<accession>A0ABX8I6U5</accession>
<comment type="function">
    <text evidence="10">Catalytic subunit of a constitutively active serine/threonine-protein kinase complex that phosphorylates a large number of substrates containing acidic residues C-terminal to the phosphorylated serine or threonine.</text>
</comment>
<evidence type="ECO:0000256" key="8">
    <source>
        <dbReference type="ARBA" id="ARBA00048679"/>
    </source>
</evidence>
<dbReference type="Gene3D" id="1.25.40.10">
    <property type="entry name" value="Tetratricopeptide repeat domain"/>
    <property type="match status" value="1"/>
</dbReference>
<gene>
    <name evidence="12" type="ORF">CA3LBN_002459</name>
</gene>
<dbReference type="Gene3D" id="1.10.510.10">
    <property type="entry name" value="Transferase(Phosphotransferase) domain 1"/>
    <property type="match status" value="1"/>
</dbReference>
<evidence type="ECO:0000256" key="2">
    <source>
        <dbReference type="ARBA" id="ARBA00022527"/>
    </source>
</evidence>
<keyword evidence="13" id="KW-1185">Reference proteome</keyword>
<sequence>MSVSSVSRVYTDALATKPQAFWDYESTNVKWNSQEKYEVVKRLGRGKYSEVFLGVDITTGDKLVIKVLKPVKRKKIKREISILKNLVGGPNIINILDMVREPQSKTPALVFEYVDNTDFRTLYPTFTDHDNRFYMFELLRALDYCHSMGIIHRDVKPQNVMIDHGAKQLRLIDWGLAEYYHPGTEYNVRVASRYFKGPELLVDFRLYDYSLDMWSFGCMLASMVFKKDPFFHGKSNTDQLVQIVRVLGSDDLHSYLQKYNLTLSEEYEDLGYYNRRPWKRFINENNQHLVSEEFLDFIDKLLRYDHQERLTAKEAMEHPWFDPVFFDLTANGVPKGRVVFQLFDDVVPKTAENFRVLTTGEKGESASGHKLSYKGSSFHRVIKNFMCQGGDFTAGNGTGGESIYGEKFEDENFQLQHDRPFLLSMANAGPGTNGSQFFITTTATPHLNGKHVVFGEVIQGKSVVRQLERCEKGENDKPVEDWVIADCGELPKDYVPETQTVADDGTGDIYEAVLADDDKVDVKKPETVFEAARFLKDLGTKLLKEGRVDKAYEKYIKGTEYLADFFPEDMSQEQIDEKNSLSVSLFLNASLAATKDKKGKNAVKAAEQALQFDGITDALSAKAWYRKGQGYLLAKDEDNAKDAFEAALHLSPGDAAIVKGLNDVKALAKARNEKQKKAMSKFFA</sequence>
<dbReference type="Pfam" id="PF00069">
    <property type="entry name" value="Pkinase"/>
    <property type="match status" value="1"/>
</dbReference>
<dbReference type="Gene3D" id="3.30.200.20">
    <property type="entry name" value="Phosphorylase Kinase, domain 1"/>
    <property type="match status" value="1"/>
</dbReference>
<evidence type="ECO:0000313" key="13">
    <source>
        <dbReference type="Proteomes" id="UP000825434"/>
    </source>
</evidence>
<comment type="subcellular location">
    <subcellularLocation>
        <location evidence="10">Nucleus</location>
    </subcellularLocation>
</comment>
<dbReference type="PROSITE" id="PS00107">
    <property type="entry name" value="PROTEIN_KINASE_ATP"/>
    <property type="match status" value="1"/>
</dbReference>
<comment type="subunit">
    <text evidence="10">Heterotetramer.</text>
</comment>
<comment type="similarity">
    <text evidence="10">Belongs to the protein kinase superfamily. Ser/Thr protein kinase family. CK2 subfamily.</text>
</comment>
<evidence type="ECO:0000256" key="10">
    <source>
        <dbReference type="RuleBase" id="RU369118"/>
    </source>
</evidence>
<keyword evidence="5 10" id="KW-0418">Kinase</keyword>
<dbReference type="SUPFAM" id="SSF56112">
    <property type="entry name" value="Protein kinase-like (PK-like)"/>
    <property type="match status" value="1"/>
</dbReference>
<evidence type="ECO:0000256" key="9">
    <source>
        <dbReference type="PROSITE-ProRule" id="PRU10141"/>
    </source>
</evidence>
<dbReference type="SUPFAM" id="SSF50891">
    <property type="entry name" value="Cyclophilin-like"/>
    <property type="match status" value="1"/>
</dbReference>
<evidence type="ECO:0000256" key="3">
    <source>
        <dbReference type="ARBA" id="ARBA00022679"/>
    </source>
</evidence>
<feature type="binding site" evidence="9">
    <location>
        <position position="66"/>
    </location>
    <ligand>
        <name>ATP</name>
        <dbReference type="ChEBI" id="CHEBI:30616"/>
    </ligand>
</feature>
<dbReference type="Gene3D" id="2.40.100.10">
    <property type="entry name" value="Cyclophilin-like"/>
    <property type="match status" value="1"/>
</dbReference>
<reference evidence="12 13" key="1">
    <citation type="submission" date="2021-06" db="EMBL/GenBank/DDBJ databases">
        <title>Candida outbreak in Lebanon.</title>
        <authorList>
            <person name="Finianos M."/>
        </authorList>
    </citation>
    <scope>NUCLEOTIDE SEQUENCE [LARGE SCALE GENOMIC DNA]</scope>
    <source>
        <strain evidence="12">CA3LBN</strain>
    </source>
</reference>
<feature type="domain" description="Protein kinase" evidence="11">
    <location>
        <begin position="37"/>
        <end position="321"/>
    </location>
</feature>
<dbReference type="InterPro" id="IPR019734">
    <property type="entry name" value="TPR_rpt"/>
</dbReference>
<dbReference type="InterPro" id="IPR045216">
    <property type="entry name" value="CK2_alpha"/>
</dbReference>
<name>A0ABX8I6U5_9ASCO</name>
<comment type="catalytic activity">
    <reaction evidence="7 10">
        <text>L-threonyl-[protein] + ATP = O-phospho-L-threonyl-[protein] + ADP + H(+)</text>
        <dbReference type="Rhea" id="RHEA:46608"/>
        <dbReference type="Rhea" id="RHEA-COMP:11060"/>
        <dbReference type="Rhea" id="RHEA-COMP:11605"/>
        <dbReference type="ChEBI" id="CHEBI:15378"/>
        <dbReference type="ChEBI" id="CHEBI:30013"/>
        <dbReference type="ChEBI" id="CHEBI:30616"/>
        <dbReference type="ChEBI" id="CHEBI:61977"/>
        <dbReference type="ChEBI" id="CHEBI:456216"/>
        <dbReference type="EC" id="2.7.11.1"/>
    </reaction>
</comment>
<evidence type="ECO:0000259" key="11">
    <source>
        <dbReference type="SMART" id="SM00220"/>
    </source>
</evidence>
<dbReference type="CDD" id="cd01926">
    <property type="entry name" value="cyclophilin_ABH_like"/>
    <property type="match status" value="1"/>
</dbReference>
<keyword evidence="4 9" id="KW-0547">Nucleotide-binding</keyword>
<keyword evidence="3 10" id="KW-0808">Transferase</keyword>
<dbReference type="Proteomes" id="UP000825434">
    <property type="component" value="Chromosome 2"/>
</dbReference>
<organism evidence="12 13">
    <name type="scientific">Candidozyma haemuli</name>
    <dbReference type="NCBI Taxonomy" id="45357"/>
    <lineage>
        <taxon>Eukaryota</taxon>
        <taxon>Fungi</taxon>
        <taxon>Dikarya</taxon>
        <taxon>Ascomycota</taxon>
        <taxon>Saccharomycotina</taxon>
        <taxon>Pichiomycetes</taxon>
        <taxon>Metschnikowiaceae</taxon>
        <taxon>Candidozyma</taxon>
    </lineage>
</organism>
<comment type="catalytic activity">
    <reaction evidence="1">
        <text>[protein]-peptidylproline (omega=180) = [protein]-peptidylproline (omega=0)</text>
        <dbReference type="Rhea" id="RHEA:16237"/>
        <dbReference type="Rhea" id="RHEA-COMP:10747"/>
        <dbReference type="Rhea" id="RHEA-COMP:10748"/>
        <dbReference type="ChEBI" id="CHEBI:83833"/>
        <dbReference type="ChEBI" id="CHEBI:83834"/>
        <dbReference type="EC" id="5.2.1.8"/>
    </reaction>
</comment>
<dbReference type="InterPro" id="IPR029000">
    <property type="entry name" value="Cyclophilin-like_dom_sf"/>
</dbReference>
<dbReference type="PANTHER" id="PTHR24054">
    <property type="entry name" value="CASEIN KINASE II SUBUNIT ALPHA"/>
    <property type="match status" value="1"/>
</dbReference>
<dbReference type="InterPro" id="IPR020892">
    <property type="entry name" value="Cyclophilin-type_PPIase_CS"/>
</dbReference>
<evidence type="ECO:0000256" key="5">
    <source>
        <dbReference type="ARBA" id="ARBA00022777"/>
    </source>
</evidence>
<dbReference type="SMART" id="SM00028">
    <property type="entry name" value="TPR"/>
    <property type="match status" value="2"/>
</dbReference>
<proteinExistence type="inferred from homology"/>
<evidence type="ECO:0000256" key="7">
    <source>
        <dbReference type="ARBA" id="ARBA00047899"/>
    </source>
</evidence>
<evidence type="ECO:0000313" key="12">
    <source>
        <dbReference type="EMBL" id="QWU88194.1"/>
    </source>
</evidence>
<keyword evidence="2 10" id="KW-0723">Serine/threonine-protein kinase</keyword>
<dbReference type="Pfam" id="PF00160">
    <property type="entry name" value="Pro_isomerase"/>
    <property type="match status" value="1"/>
</dbReference>
<dbReference type="InterPro" id="IPR011009">
    <property type="entry name" value="Kinase-like_dom_sf"/>
</dbReference>
<dbReference type="InterPro" id="IPR011990">
    <property type="entry name" value="TPR-like_helical_dom_sf"/>
</dbReference>
<dbReference type="PROSITE" id="PS00170">
    <property type="entry name" value="CSA_PPIASE_1"/>
    <property type="match status" value="1"/>
</dbReference>
<evidence type="ECO:0000256" key="4">
    <source>
        <dbReference type="ARBA" id="ARBA00022741"/>
    </source>
</evidence>
<dbReference type="InterPro" id="IPR000719">
    <property type="entry name" value="Prot_kinase_dom"/>
</dbReference>
<dbReference type="InterPro" id="IPR017441">
    <property type="entry name" value="Protein_kinase_ATP_BS"/>
</dbReference>
<dbReference type="PANTHER" id="PTHR24054:SF0">
    <property type="entry name" value="CASEIN KINASE II SUBUNIT ALPHA"/>
    <property type="match status" value="1"/>
</dbReference>
<dbReference type="PRINTS" id="PR00153">
    <property type="entry name" value="CSAPPISMRASE"/>
</dbReference>
<dbReference type="EMBL" id="CP076662">
    <property type="protein sequence ID" value="QWU88194.1"/>
    <property type="molecule type" value="Genomic_DNA"/>
</dbReference>
<dbReference type="PROSITE" id="PS00108">
    <property type="entry name" value="PROTEIN_KINASE_ST"/>
    <property type="match status" value="1"/>
</dbReference>
<keyword evidence="6 9" id="KW-0067">ATP-binding</keyword>
<dbReference type="InterPro" id="IPR008271">
    <property type="entry name" value="Ser/Thr_kinase_AS"/>
</dbReference>
<keyword evidence="10" id="KW-0539">Nucleus</keyword>
<evidence type="ECO:0000256" key="6">
    <source>
        <dbReference type="ARBA" id="ARBA00022840"/>
    </source>
</evidence>
<dbReference type="CDD" id="cd14132">
    <property type="entry name" value="STKc_CK2_alpha"/>
    <property type="match status" value="1"/>
</dbReference>
<dbReference type="InterPro" id="IPR002130">
    <property type="entry name" value="Cyclophilin-type_PPIase_dom"/>
</dbReference>
<comment type="catalytic activity">
    <reaction evidence="8 10">
        <text>L-seryl-[protein] + ATP = O-phospho-L-seryl-[protein] + ADP + H(+)</text>
        <dbReference type="Rhea" id="RHEA:17989"/>
        <dbReference type="Rhea" id="RHEA-COMP:9863"/>
        <dbReference type="Rhea" id="RHEA-COMP:11604"/>
        <dbReference type="ChEBI" id="CHEBI:15378"/>
        <dbReference type="ChEBI" id="CHEBI:29999"/>
        <dbReference type="ChEBI" id="CHEBI:30616"/>
        <dbReference type="ChEBI" id="CHEBI:83421"/>
        <dbReference type="ChEBI" id="CHEBI:456216"/>
        <dbReference type="EC" id="2.7.11.1"/>
    </reaction>
</comment>
<evidence type="ECO:0000256" key="1">
    <source>
        <dbReference type="ARBA" id="ARBA00000971"/>
    </source>
</evidence>
<dbReference type="EC" id="2.7.11.1" evidence="10"/>
<dbReference type="SMART" id="SM00220">
    <property type="entry name" value="S_TKc"/>
    <property type="match status" value="1"/>
</dbReference>
<protein>
    <recommendedName>
        <fullName evidence="10">Casein kinase II subunit alpha</fullName>
        <shortName evidence="10">CK II alpha</shortName>
        <ecNumber evidence="10">2.7.11.1</ecNumber>
    </recommendedName>
</protein>
<dbReference type="SUPFAM" id="SSF48452">
    <property type="entry name" value="TPR-like"/>
    <property type="match status" value="1"/>
</dbReference>